<feature type="region of interest" description="Disordered" evidence="1">
    <location>
        <begin position="1"/>
        <end position="21"/>
    </location>
</feature>
<proteinExistence type="predicted"/>
<evidence type="ECO:0000313" key="3">
    <source>
        <dbReference type="Proteomes" id="UP000324800"/>
    </source>
</evidence>
<protein>
    <recommendedName>
        <fullName evidence="4">PH domain-containing protein</fullName>
    </recommendedName>
</protein>
<organism evidence="2 3">
    <name type="scientific">Streblomastix strix</name>
    <dbReference type="NCBI Taxonomy" id="222440"/>
    <lineage>
        <taxon>Eukaryota</taxon>
        <taxon>Metamonada</taxon>
        <taxon>Preaxostyla</taxon>
        <taxon>Oxymonadida</taxon>
        <taxon>Streblomastigidae</taxon>
        <taxon>Streblomastix</taxon>
    </lineage>
</organism>
<dbReference type="EMBL" id="SNRW01000884">
    <property type="protein sequence ID" value="KAA6398775.1"/>
    <property type="molecule type" value="Genomic_DNA"/>
</dbReference>
<feature type="compositionally biased region" description="Basic and acidic residues" evidence="1">
    <location>
        <begin position="1"/>
        <end position="12"/>
    </location>
</feature>
<accession>A0A5J4WWT3</accession>
<evidence type="ECO:0000256" key="1">
    <source>
        <dbReference type="SAM" id="MobiDB-lite"/>
    </source>
</evidence>
<dbReference type="Proteomes" id="UP000324800">
    <property type="component" value="Unassembled WGS sequence"/>
</dbReference>
<sequence length="83" mass="9609">MKKDHSQLHSKEDEESDSELYEAEEVAFIAKTEDECLKWVQALSGLTGLQIECSDFITEEMRNQLPFGLQNQFLFGQDEDDYS</sequence>
<name>A0A5J4WWT3_9EUKA</name>
<comment type="caution">
    <text evidence="2">The sequence shown here is derived from an EMBL/GenBank/DDBJ whole genome shotgun (WGS) entry which is preliminary data.</text>
</comment>
<reference evidence="2 3" key="1">
    <citation type="submission" date="2019-03" db="EMBL/GenBank/DDBJ databases">
        <title>Single cell metagenomics reveals metabolic interactions within the superorganism composed of flagellate Streblomastix strix and complex community of Bacteroidetes bacteria on its surface.</title>
        <authorList>
            <person name="Treitli S.C."/>
            <person name="Kolisko M."/>
            <person name="Husnik F."/>
            <person name="Keeling P."/>
            <person name="Hampl V."/>
        </authorList>
    </citation>
    <scope>NUCLEOTIDE SEQUENCE [LARGE SCALE GENOMIC DNA]</scope>
    <source>
        <strain evidence="2">ST1C</strain>
    </source>
</reference>
<evidence type="ECO:0000313" key="2">
    <source>
        <dbReference type="EMBL" id="KAA6398775.1"/>
    </source>
</evidence>
<evidence type="ECO:0008006" key="4">
    <source>
        <dbReference type="Google" id="ProtNLM"/>
    </source>
</evidence>
<gene>
    <name evidence="2" type="ORF">EZS28_005703</name>
</gene>
<dbReference type="AlphaFoldDB" id="A0A5J4WWT3"/>